<dbReference type="Ensembl" id="ENSEAST00005017234.2">
    <property type="protein sequence ID" value="ENSEASP00005015850.2"/>
    <property type="gene ID" value="ENSEASG00005011027.2"/>
</dbReference>
<name>A0A8C4LXW0_EQUAS</name>
<feature type="region of interest" description="Disordered" evidence="1">
    <location>
        <begin position="1"/>
        <end position="28"/>
    </location>
</feature>
<reference evidence="2" key="2">
    <citation type="submission" date="2025-08" db="UniProtKB">
        <authorList>
            <consortium name="Ensembl"/>
        </authorList>
    </citation>
    <scope>IDENTIFICATION</scope>
</reference>
<reference evidence="2" key="3">
    <citation type="submission" date="2025-09" db="UniProtKB">
        <authorList>
            <consortium name="Ensembl"/>
        </authorList>
    </citation>
    <scope>IDENTIFICATION</scope>
</reference>
<evidence type="ECO:0000313" key="2">
    <source>
        <dbReference type="Ensembl" id="ENSEASP00005015850.2"/>
    </source>
</evidence>
<reference evidence="2 3" key="1">
    <citation type="journal article" date="2020" name="Nat. Commun.">
        <title>Donkey genomes provide new insights into domestication and selection for coat color.</title>
        <authorList>
            <person name="Wang"/>
            <person name="C."/>
            <person name="Li"/>
            <person name="H."/>
            <person name="Guo"/>
            <person name="Y."/>
            <person name="Huang"/>
            <person name="J."/>
            <person name="Sun"/>
            <person name="Y."/>
            <person name="Min"/>
            <person name="J."/>
            <person name="Wang"/>
            <person name="J."/>
            <person name="Fang"/>
            <person name="X."/>
            <person name="Zhao"/>
            <person name="Z."/>
            <person name="Wang"/>
            <person name="S."/>
            <person name="Zhang"/>
            <person name="Y."/>
            <person name="Liu"/>
            <person name="Q."/>
            <person name="Jiang"/>
            <person name="Q."/>
            <person name="Wang"/>
            <person name="X."/>
            <person name="Guo"/>
            <person name="Y."/>
            <person name="Yang"/>
            <person name="C."/>
            <person name="Wang"/>
            <person name="Y."/>
            <person name="Tian"/>
            <person name="F."/>
            <person name="Zhuang"/>
            <person name="G."/>
            <person name="Fan"/>
            <person name="Y."/>
            <person name="Gao"/>
            <person name="Q."/>
            <person name="Li"/>
            <person name="Y."/>
            <person name="Ju"/>
            <person name="Z."/>
            <person name="Li"/>
            <person name="J."/>
            <person name="Li"/>
            <person name="R."/>
            <person name="Hou"/>
            <person name="M."/>
            <person name="Yang"/>
            <person name="G."/>
            <person name="Liu"/>
            <person name="G."/>
            <person name="Liu"/>
            <person name="W."/>
            <person name="Guo"/>
            <person name="J."/>
            <person name="Pan"/>
            <person name="S."/>
            <person name="Fan"/>
            <person name="G."/>
            <person name="Zhang"/>
            <person name="W."/>
            <person name="Zhang"/>
            <person name="R."/>
            <person name="Yu"/>
            <person name="J."/>
            <person name="Zhang"/>
            <person name="X."/>
            <person name="Yin"/>
            <person name="Q."/>
            <person name="Ji"/>
            <person name="C."/>
            <person name="Jin"/>
            <person name="Y."/>
            <person name="Yue"/>
            <person name="G."/>
            <person name="Liu"/>
            <person name="M."/>
            <person name="Xu"/>
            <person name="J."/>
            <person name="Liu"/>
            <person name="S."/>
            <person name="Jordana"/>
            <person name="J."/>
            <person name="Noce"/>
            <person name="A."/>
            <person name="Amills"/>
            <person name="M."/>
            <person name="Wu"/>
            <person name="D.D."/>
            <person name="Li"/>
            <person name="S."/>
            <person name="Zhou"/>
            <person name="X. and Zhong"/>
            <person name="J."/>
        </authorList>
    </citation>
    <scope>NUCLEOTIDE SEQUENCE [LARGE SCALE GENOMIC DNA]</scope>
</reference>
<organism evidence="2 3">
    <name type="scientific">Equus asinus</name>
    <name type="common">Donkey</name>
    <name type="synonym">Equus africanus asinus</name>
    <dbReference type="NCBI Taxonomy" id="9793"/>
    <lineage>
        <taxon>Eukaryota</taxon>
        <taxon>Metazoa</taxon>
        <taxon>Chordata</taxon>
        <taxon>Craniata</taxon>
        <taxon>Vertebrata</taxon>
        <taxon>Euteleostomi</taxon>
        <taxon>Mammalia</taxon>
        <taxon>Eutheria</taxon>
        <taxon>Laurasiatheria</taxon>
        <taxon>Perissodactyla</taxon>
        <taxon>Equidae</taxon>
        <taxon>Equus</taxon>
    </lineage>
</organism>
<dbReference type="AlphaFoldDB" id="A0A8C4LXW0"/>
<accession>A0A8C4LXW0</accession>
<evidence type="ECO:0000313" key="3">
    <source>
        <dbReference type="Proteomes" id="UP000694387"/>
    </source>
</evidence>
<evidence type="ECO:0000256" key="1">
    <source>
        <dbReference type="SAM" id="MobiDB-lite"/>
    </source>
</evidence>
<protein>
    <submittedName>
        <fullName evidence="2">Uncharacterized protein</fullName>
    </submittedName>
</protein>
<keyword evidence="3" id="KW-1185">Reference proteome</keyword>
<proteinExistence type="predicted"/>
<sequence length="68" mass="7202">MEAAAQTAPSCRGGSGERDLPVSRSQVSDLTQAYGKDVKSGADAQILTFQGKSWSSDCSSKSSRFGWQ</sequence>
<dbReference type="Proteomes" id="UP000694387">
    <property type="component" value="Chromosome 20"/>
</dbReference>